<keyword evidence="5 8" id="KW-1133">Transmembrane helix</keyword>
<feature type="non-terminal residue" evidence="9">
    <location>
        <position position="1"/>
    </location>
</feature>
<evidence type="ECO:0000256" key="2">
    <source>
        <dbReference type="ARBA" id="ARBA00022531"/>
    </source>
</evidence>
<evidence type="ECO:0008006" key="11">
    <source>
        <dbReference type="Google" id="ProtNLM"/>
    </source>
</evidence>
<dbReference type="InterPro" id="IPR001056">
    <property type="entry name" value="PSII_PsbH"/>
</dbReference>
<proteinExistence type="predicted"/>
<reference evidence="9 10" key="1">
    <citation type="journal article" date="2019" name="Genome Biol. Evol.">
        <title>Insights into the evolution of the New World diploid cottons (Gossypium, subgenus Houzingenia) based on genome sequencing.</title>
        <authorList>
            <person name="Grover C.E."/>
            <person name="Arick M.A. 2nd"/>
            <person name="Thrash A."/>
            <person name="Conover J.L."/>
            <person name="Sanders W.S."/>
            <person name="Peterson D.G."/>
            <person name="Frelichowski J.E."/>
            <person name="Scheffler J.A."/>
            <person name="Scheffler B.E."/>
            <person name="Wendel J.F."/>
        </authorList>
    </citation>
    <scope>NUCLEOTIDE SEQUENCE [LARGE SCALE GENOMIC DNA]</scope>
    <source>
        <strain evidence="9">57</strain>
        <tissue evidence="9">Leaf</tissue>
    </source>
</reference>
<dbReference type="Pfam" id="PF00737">
    <property type="entry name" value="PsbH"/>
    <property type="match status" value="1"/>
</dbReference>
<name>A0A7J8UJI8_9ROSI</name>
<evidence type="ECO:0000256" key="4">
    <source>
        <dbReference type="ARBA" id="ARBA00022692"/>
    </source>
</evidence>
<evidence type="ECO:0000313" key="9">
    <source>
        <dbReference type="EMBL" id="MBA0650655.1"/>
    </source>
</evidence>
<evidence type="ECO:0000256" key="6">
    <source>
        <dbReference type="ARBA" id="ARBA00023136"/>
    </source>
</evidence>
<dbReference type="SUPFAM" id="SSF161025">
    <property type="entry name" value="Photosystem II 10 kDa phosphoprotein PsbH"/>
    <property type="match status" value="1"/>
</dbReference>
<feature type="transmembrane region" description="Helical" evidence="8">
    <location>
        <begin position="42"/>
        <end position="61"/>
    </location>
</feature>
<dbReference type="PANTHER" id="PTHR34469">
    <property type="entry name" value="PHOTOSYSTEM II REACTION CENTER PROTEIN H"/>
    <property type="match status" value="1"/>
</dbReference>
<dbReference type="OrthoDB" id="946355at2759"/>
<dbReference type="GO" id="GO:0050821">
    <property type="term" value="P:protein stabilization"/>
    <property type="evidence" value="ECO:0007669"/>
    <property type="project" value="InterPro"/>
</dbReference>
<evidence type="ECO:0000256" key="8">
    <source>
        <dbReference type="SAM" id="Phobius"/>
    </source>
</evidence>
<protein>
    <recommendedName>
        <fullName evidence="11">Photosystem II phosphoprotein</fullName>
    </recommendedName>
</protein>
<dbReference type="NCBIfam" id="NF002728">
    <property type="entry name" value="PRK02624.1"/>
    <property type="match status" value="1"/>
</dbReference>
<keyword evidence="7" id="KW-0604">Photosystem II</keyword>
<keyword evidence="4 8" id="KW-0812">Transmembrane</keyword>
<dbReference type="GO" id="GO:0009523">
    <property type="term" value="C:photosystem II"/>
    <property type="evidence" value="ECO:0007669"/>
    <property type="project" value="UniProtKB-KW"/>
</dbReference>
<gene>
    <name evidence="9" type="ORF">Goklo_018046</name>
</gene>
<dbReference type="Proteomes" id="UP000593573">
    <property type="component" value="Unassembled WGS sequence"/>
</dbReference>
<evidence type="ECO:0000256" key="1">
    <source>
        <dbReference type="ARBA" id="ARBA00004581"/>
    </source>
</evidence>
<dbReference type="InterPro" id="IPR036863">
    <property type="entry name" value="PSII_PsbH_sf"/>
</dbReference>
<keyword evidence="6 8" id="KW-0472">Membrane</keyword>
<evidence type="ECO:0000256" key="5">
    <source>
        <dbReference type="ARBA" id="ARBA00022989"/>
    </source>
</evidence>
<dbReference type="PANTHER" id="PTHR34469:SF4">
    <property type="entry name" value="PHOTOSYSTEM II REACTION CENTER PROTEIN H"/>
    <property type="match status" value="1"/>
</dbReference>
<sequence length="86" mass="9591">MATQTVKSSSRSGPRRIVVGDFLKPLNSEYDKVAPGWETTPLMGVAMALFATFLSIILEIYNSSRWRLNWALFPANVNEADGSLWV</sequence>
<keyword evidence="2" id="KW-0602">Photosynthesis</keyword>
<evidence type="ECO:0000313" key="10">
    <source>
        <dbReference type="Proteomes" id="UP000593573"/>
    </source>
</evidence>
<comment type="subcellular location">
    <subcellularLocation>
        <location evidence="1">Plastid</location>
        <location evidence="1">Chloroplast thylakoid membrane</location>
        <topology evidence="1">Single-pass membrane protein</topology>
    </subcellularLocation>
</comment>
<keyword evidence="3" id="KW-0597">Phosphoprotein</keyword>
<dbReference type="EMBL" id="JABFAB010000006">
    <property type="protein sequence ID" value="MBA0650655.1"/>
    <property type="molecule type" value="Genomic_DNA"/>
</dbReference>
<dbReference type="GO" id="GO:0009535">
    <property type="term" value="C:chloroplast thylakoid membrane"/>
    <property type="evidence" value="ECO:0007669"/>
    <property type="project" value="UniProtKB-SubCell"/>
</dbReference>
<organism evidence="9 10">
    <name type="scientific">Gossypium klotzschianum</name>
    <dbReference type="NCBI Taxonomy" id="34286"/>
    <lineage>
        <taxon>Eukaryota</taxon>
        <taxon>Viridiplantae</taxon>
        <taxon>Streptophyta</taxon>
        <taxon>Embryophyta</taxon>
        <taxon>Tracheophyta</taxon>
        <taxon>Spermatophyta</taxon>
        <taxon>Magnoliopsida</taxon>
        <taxon>eudicotyledons</taxon>
        <taxon>Gunneridae</taxon>
        <taxon>Pentapetalae</taxon>
        <taxon>rosids</taxon>
        <taxon>malvids</taxon>
        <taxon>Malvales</taxon>
        <taxon>Malvaceae</taxon>
        <taxon>Malvoideae</taxon>
        <taxon>Gossypium</taxon>
    </lineage>
</organism>
<dbReference type="GO" id="GO:0042301">
    <property type="term" value="F:phosphate ion binding"/>
    <property type="evidence" value="ECO:0007669"/>
    <property type="project" value="InterPro"/>
</dbReference>
<comment type="caution">
    <text evidence="9">The sequence shown here is derived from an EMBL/GenBank/DDBJ whole genome shotgun (WGS) entry which is preliminary data.</text>
</comment>
<evidence type="ECO:0000256" key="7">
    <source>
        <dbReference type="ARBA" id="ARBA00023276"/>
    </source>
</evidence>
<accession>A0A7J8UJI8</accession>
<dbReference type="Gene3D" id="1.20.5.880">
    <property type="entry name" value="Photosystem II reaction center protein H"/>
    <property type="match status" value="1"/>
</dbReference>
<keyword evidence="10" id="KW-1185">Reference proteome</keyword>
<dbReference type="GO" id="GO:0015979">
    <property type="term" value="P:photosynthesis"/>
    <property type="evidence" value="ECO:0007669"/>
    <property type="project" value="UniProtKB-KW"/>
</dbReference>
<dbReference type="AlphaFoldDB" id="A0A7J8UJI8"/>
<evidence type="ECO:0000256" key="3">
    <source>
        <dbReference type="ARBA" id="ARBA00022553"/>
    </source>
</evidence>